<feature type="transmembrane region" description="Helical" evidence="2">
    <location>
        <begin position="122"/>
        <end position="139"/>
    </location>
</feature>
<dbReference type="Pfam" id="PF01841">
    <property type="entry name" value="Transglut_core"/>
    <property type="match status" value="1"/>
</dbReference>
<protein>
    <submittedName>
        <fullName evidence="4">Protein-glutamine gamma-glutamyltransferase</fullName>
        <ecNumber evidence="4">2.3.2.13</ecNumber>
    </submittedName>
</protein>
<evidence type="ECO:0000256" key="2">
    <source>
        <dbReference type="SAM" id="Phobius"/>
    </source>
</evidence>
<evidence type="ECO:0000313" key="5">
    <source>
        <dbReference type="Proteomes" id="UP000742786"/>
    </source>
</evidence>
<feature type="transmembrane region" description="Helical" evidence="2">
    <location>
        <begin position="145"/>
        <end position="163"/>
    </location>
</feature>
<comment type="caution">
    <text evidence="4">The sequence shown here is derived from an EMBL/GenBank/DDBJ whole genome shotgun (WGS) entry which is preliminary data.</text>
</comment>
<name>A0A916J4B0_9PROT</name>
<dbReference type="InterPro" id="IPR002931">
    <property type="entry name" value="Transglutaminase-like"/>
</dbReference>
<feature type="transmembrane region" description="Helical" evidence="2">
    <location>
        <begin position="605"/>
        <end position="626"/>
    </location>
</feature>
<organism evidence="4 5">
    <name type="scientific">Georgfuchsia toluolica</name>
    <dbReference type="NCBI Taxonomy" id="424218"/>
    <lineage>
        <taxon>Bacteria</taxon>
        <taxon>Pseudomonadati</taxon>
        <taxon>Pseudomonadota</taxon>
        <taxon>Betaproteobacteria</taxon>
        <taxon>Nitrosomonadales</taxon>
        <taxon>Sterolibacteriaceae</taxon>
        <taxon>Georgfuchsia</taxon>
    </lineage>
</organism>
<dbReference type="EC" id="2.3.2.13" evidence="4"/>
<dbReference type="PANTHER" id="PTHR42736">
    <property type="entry name" value="PROTEIN-GLUTAMINE GAMMA-GLUTAMYLTRANSFERASE"/>
    <property type="match status" value="1"/>
</dbReference>
<dbReference type="InterPro" id="IPR025403">
    <property type="entry name" value="TgpA-like_C"/>
</dbReference>
<keyword evidence="4" id="KW-0808">Transferase</keyword>
<feature type="region of interest" description="Disordered" evidence="1">
    <location>
        <begin position="1"/>
        <end position="22"/>
    </location>
</feature>
<feature type="transmembrane region" description="Helical" evidence="2">
    <location>
        <begin position="170"/>
        <end position="188"/>
    </location>
</feature>
<keyword evidence="5" id="KW-1185">Reference proteome</keyword>
<accession>A0A916J4B0</accession>
<keyword evidence="2" id="KW-0812">Transmembrane</keyword>
<dbReference type="PANTHER" id="PTHR42736:SF1">
    <property type="entry name" value="PROTEIN-GLUTAMINE GAMMA-GLUTAMYLTRANSFERASE"/>
    <property type="match status" value="1"/>
</dbReference>
<dbReference type="InterPro" id="IPR038765">
    <property type="entry name" value="Papain-like_cys_pep_sf"/>
</dbReference>
<dbReference type="Pfam" id="PF13559">
    <property type="entry name" value="DUF4129"/>
    <property type="match status" value="1"/>
</dbReference>
<dbReference type="Pfam" id="PF11992">
    <property type="entry name" value="TgpA_N"/>
    <property type="match status" value="1"/>
</dbReference>
<gene>
    <name evidence="4" type="primary">tgpA</name>
    <name evidence="4" type="ORF">GTOL_10840</name>
</gene>
<dbReference type="SUPFAM" id="SSF54001">
    <property type="entry name" value="Cysteine proteinases"/>
    <property type="match status" value="1"/>
</dbReference>
<dbReference type="Gene3D" id="3.10.620.30">
    <property type="match status" value="1"/>
</dbReference>
<feature type="transmembrane region" description="Helical" evidence="2">
    <location>
        <begin position="97"/>
        <end position="115"/>
    </location>
</feature>
<evidence type="ECO:0000313" key="4">
    <source>
        <dbReference type="EMBL" id="CAG4882958.1"/>
    </source>
</evidence>
<sequence length="712" mass="78501">MMKMRKGKLNAPHPHPAPGLALHGSPVSAAQSDALRNPASTPGAGLLSGSLRSISQDVPSPLFHAKRLSPPLVQLHVLWLCAAAFGAFVPLTPWLPWWLSALSALVLVWRGFLLWRRIKLPPAWVINLLAVFGAAGVSAHYHTLLGKDAGVALLALFLALKLFETKTARDAYAVVFLGYFLVLSQFFYNQSIPAALAAVATVLVLTATLVVLNRAQTKPAAALRVSAIMMAQALPFMLVLFVLFPRIAGPLWGVPQDSGRSTSGLSDSMTLGSISQLSLSDAIAFRARFNNGMPPRDAFYWRGPVLTEFDGHTWRIARPSIGTALPYATKGSAFSYEVTLEPHQQSWLFALELPGNLPAGSVIGSDYELFARRPVRERMRYAVISYPGTRGGSDESSRVLSAALALPREANPRARALGAELRAGHNNAPAIAAAMLVRYRNEPFTYTLAPPPLGRNDIDDFLFSTRRGFCEHFAASFVFVMRAAGVPARLVTGYQGGEINPVDGYLEVRQLDAHAWAEVWIRGEGWRRIDPTAAIAPDRVEQNLAAALPAGDPLPMLMRGDHPWLRAARYRLDAMVNGWNQWVLGYDARRQRDLLQSLGMRSPDWQAMGALLMICSGLLMLGLTAWSLRHWQRADPVQRQWRRFQRKLARRGIESRSWEGPQDYAKRVTSALPHHANEIGAIEALYETLRYRADQPADALRKFKELIAGFTP</sequence>
<feature type="transmembrane region" description="Helical" evidence="2">
    <location>
        <begin position="194"/>
        <end position="213"/>
    </location>
</feature>
<feature type="transmembrane region" description="Helical" evidence="2">
    <location>
        <begin position="72"/>
        <end position="91"/>
    </location>
</feature>
<keyword evidence="2" id="KW-1133">Transmembrane helix</keyword>
<dbReference type="AlphaFoldDB" id="A0A916J4B0"/>
<keyword evidence="2" id="KW-0472">Membrane</keyword>
<dbReference type="InterPro" id="IPR052901">
    <property type="entry name" value="Bact_TGase-like"/>
</dbReference>
<evidence type="ECO:0000259" key="3">
    <source>
        <dbReference type="SMART" id="SM00460"/>
    </source>
</evidence>
<reference evidence="4" key="1">
    <citation type="submission" date="2021-04" db="EMBL/GenBank/DDBJ databases">
        <authorList>
            <person name="Hornung B."/>
        </authorList>
    </citation>
    <scope>NUCLEOTIDE SEQUENCE</scope>
    <source>
        <strain evidence="4">G5G6</strain>
    </source>
</reference>
<feature type="domain" description="Transglutaminase-like" evidence="3">
    <location>
        <begin position="462"/>
        <end position="533"/>
    </location>
</feature>
<evidence type="ECO:0000256" key="1">
    <source>
        <dbReference type="SAM" id="MobiDB-lite"/>
    </source>
</evidence>
<dbReference type="EMBL" id="CAJQUM010000001">
    <property type="protein sequence ID" value="CAG4882958.1"/>
    <property type="molecule type" value="Genomic_DNA"/>
</dbReference>
<proteinExistence type="predicted"/>
<dbReference type="SMART" id="SM00460">
    <property type="entry name" value="TGc"/>
    <property type="match status" value="1"/>
</dbReference>
<keyword evidence="4" id="KW-0012">Acyltransferase</keyword>
<dbReference type="Proteomes" id="UP000742786">
    <property type="component" value="Unassembled WGS sequence"/>
</dbReference>
<dbReference type="InterPro" id="IPR021878">
    <property type="entry name" value="TgpA_N"/>
</dbReference>
<feature type="transmembrane region" description="Helical" evidence="2">
    <location>
        <begin position="225"/>
        <end position="244"/>
    </location>
</feature>
<dbReference type="GO" id="GO:0003810">
    <property type="term" value="F:protein-glutamine gamma-glutamyltransferase activity"/>
    <property type="evidence" value="ECO:0007669"/>
    <property type="project" value="UniProtKB-EC"/>
</dbReference>